<sequence>MPSARSWPASPRPRDFSPWTSSSSTCLSSISSSSLLSSTSTDSSSSSFSTITLSTPSHGIRVCSPPIAVPASMAMGSPSASSLGSSPSASFDRDRGVGLWARCVKLVHRDADDSVDVTSVQVPAMDVDVASLRCVARVLYAPRSSDTFRVSVYHECAAGGFFLIDSADALLDAQERWVTHALDLPQRHRRCMRFRVIVDVNSNGTDGGDGNRRHGRQRRRGGRGVEGNDADSHDDCA</sequence>
<evidence type="ECO:0000313" key="2">
    <source>
        <dbReference type="EMBL" id="ATE82176.1"/>
    </source>
</evidence>
<dbReference type="KEGG" id="vg:34568217"/>
<gene>
    <name evidence="2" type="ORF">psal_cds_434</name>
</gene>
<name>A0A291ATP9_9VIRU</name>
<feature type="region of interest" description="Disordered" evidence="1">
    <location>
        <begin position="1"/>
        <end position="53"/>
    </location>
</feature>
<dbReference type="RefSeq" id="YP_009430015.1">
    <property type="nucleotide sequence ID" value="NC_022098.1"/>
</dbReference>
<proteinExistence type="predicted"/>
<dbReference type="Proteomes" id="UP000204584">
    <property type="component" value="Segment"/>
</dbReference>
<keyword evidence="3" id="KW-1185">Reference proteome</keyword>
<reference evidence="2 3" key="1">
    <citation type="journal article" date="2013" name="Science">
        <title>Pandoraviruses: amoeba viruses with genomes up to 2.5 Mb reaching that of parasitic eukaryotes.</title>
        <authorList>
            <person name="Philippe N."/>
            <person name="Legendre M."/>
            <person name="Doutre G."/>
            <person name="Coute Y."/>
            <person name="Poirot O."/>
            <person name="Lescot M."/>
            <person name="Arslan D."/>
            <person name="Seltzer V."/>
            <person name="Bertaux L."/>
            <person name="Bruley C."/>
            <person name="Garin J."/>
            <person name="Claverie J.M."/>
            <person name="Abergel C."/>
        </authorList>
    </citation>
    <scope>NUCLEOTIDE SEQUENCE [LARGE SCALE GENOMIC DNA]</scope>
</reference>
<feature type="compositionally biased region" description="Low complexity" evidence="1">
    <location>
        <begin position="20"/>
        <end position="53"/>
    </location>
</feature>
<dbReference type="GeneID" id="34568217"/>
<evidence type="ECO:0000256" key="1">
    <source>
        <dbReference type="SAM" id="MobiDB-lite"/>
    </source>
</evidence>
<evidence type="ECO:0000313" key="3">
    <source>
        <dbReference type="Proteomes" id="UP000204584"/>
    </source>
</evidence>
<accession>A0A291ATP9</accession>
<protein>
    <submittedName>
        <fullName evidence="2">Uncharacterized protein</fullName>
    </submittedName>
</protein>
<dbReference type="EMBL" id="KC977571">
    <property type="protein sequence ID" value="ATE82176.1"/>
    <property type="molecule type" value="Genomic_DNA"/>
</dbReference>
<feature type="compositionally biased region" description="Basic residues" evidence="1">
    <location>
        <begin position="213"/>
        <end position="222"/>
    </location>
</feature>
<organism evidence="2 3">
    <name type="scientific">Pandoravirus salinus</name>
    <dbReference type="NCBI Taxonomy" id="1349410"/>
    <lineage>
        <taxon>Viruses</taxon>
        <taxon>Pandoravirus</taxon>
    </lineage>
</organism>
<feature type="region of interest" description="Disordered" evidence="1">
    <location>
        <begin position="205"/>
        <end position="237"/>
    </location>
</feature>